<keyword evidence="2" id="KW-0802">TPR repeat</keyword>
<accession>A0A814DYZ9</accession>
<reference evidence="3" key="1">
    <citation type="submission" date="2021-02" db="EMBL/GenBank/DDBJ databases">
        <authorList>
            <person name="Nowell W R."/>
        </authorList>
    </citation>
    <scope>NUCLEOTIDE SEQUENCE</scope>
</reference>
<gene>
    <name evidence="4" type="ORF">JBS370_LOCUS20438</name>
    <name evidence="3" type="ORF">ZHD862_LOCUS10515</name>
</gene>
<dbReference type="SUPFAM" id="SSF56399">
    <property type="entry name" value="ADP-ribosylation"/>
    <property type="match status" value="1"/>
</dbReference>
<organism evidence="3 5">
    <name type="scientific">Rotaria sordida</name>
    <dbReference type="NCBI Taxonomy" id="392033"/>
    <lineage>
        <taxon>Eukaryota</taxon>
        <taxon>Metazoa</taxon>
        <taxon>Spiralia</taxon>
        <taxon>Gnathifera</taxon>
        <taxon>Rotifera</taxon>
        <taxon>Eurotatoria</taxon>
        <taxon>Bdelloidea</taxon>
        <taxon>Philodinida</taxon>
        <taxon>Philodinidae</taxon>
        <taxon>Rotaria</taxon>
    </lineage>
</organism>
<dbReference type="AlphaFoldDB" id="A0A814DYZ9"/>
<evidence type="ECO:0000313" key="3">
    <source>
        <dbReference type="EMBL" id="CAF0960933.1"/>
    </source>
</evidence>
<dbReference type="EMBL" id="CAJNOT010000379">
    <property type="protein sequence ID" value="CAF0960933.1"/>
    <property type="molecule type" value="Genomic_DNA"/>
</dbReference>
<sequence length="245" mass="28180">MSNNYQRVLFEITIDPRLPVKAFAHIKELSAYDTEDEVLITSGALYRIDNIVEDIKEGFHVVQLSLASDIDYRLKEMYDYLKRTINHEYTLDSLGKILHEMGEYQHALKYYDRMMYETQLMLANCHMGIGRAMYGITSYDNALKHYEASLTIRKNELGESHSEVGISYSRVGAALCRQGEMRRSLDNLNRATKIQEQTLPSNSLELAETYNTLDHLHVCLGPVIFGIRGNDQLLFLSCVWDVVII</sequence>
<evidence type="ECO:0000256" key="1">
    <source>
        <dbReference type="ARBA" id="ARBA00022737"/>
    </source>
</evidence>
<dbReference type="SMART" id="SM00028">
    <property type="entry name" value="TPR"/>
    <property type="match status" value="3"/>
</dbReference>
<keyword evidence="1" id="KW-0677">Repeat</keyword>
<dbReference type="PANTHER" id="PTHR45641">
    <property type="entry name" value="TETRATRICOPEPTIDE REPEAT PROTEIN (AFU_ORTHOLOGUE AFUA_6G03870)"/>
    <property type="match status" value="1"/>
</dbReference>
<protein>
    <submittedName>
        <fullName evidence="3">Uncharacterized protein</fullName>
    </submittedName>
</protein>
<dbReference type="InterPro" id="IPR011990">
    <property type="entry name" value="TPR-like_helical_dom_sf"/>
</dbReference>
<name>A0A814DYZ9_9BILA</name>
<dbReference type="Gene3D" id="1.25.40.10">
    <property type="entry name" value="Tetratricopeptide repeat domain"/>
    <property type="match status" value="1"/>
</dbReference>
<dbReference type="PANTHER" id="PTHR45641:SF1">
    <property type="entry name" value="AAA+ ATPASE DOMAIN-CONTAINING PROTEIN"/>
    <property type="match status" value="1"/>
</dbReference>
<dbReference type="PROSITE" id="PS51996">
    <property type="entry name" value="TR_MART"/>
    <property type="match status" value="1"/>
</dbReference>
<evidence type="ECO:0000313" key="4">
    <source>
        <dbReference type="EMBL" id="CAF3892449.1"/>
    </source>
</evidence>
<dbReference type="EMBL" id="CAJOBD010002573">
    <property type="protein sequence ID" value="CAF3892449.1"/>
    <property type="molecule type" value="Genomic_DNA"/>
</dbReference>
<dbReference type="Proteomes" id="UP000663864">
    <property type="component" value="Unassembled WGS sequence"/>
</dbReference>
<dbReference type="Gene3D" id="3.90.176.10">
    <property type="entry name" value="Toxin ADP-ribosyltransferase, Chain A, domain 1"/>
    <property type="match status" value="1"/>
</dbReference>
<evidence type="ECO:0000313" key="5">
    <source>
        <dbReference type="Proteomes" id="UP000663864"/>
    </source>
</evidence>
<dbReference type="InterPro" id="IPR019734">
    <property type="entry name" value="TPR_rpt"/>
</dbReference>
<dbReference type="Pfam" id="PF13176">
    <property type="entry name" value="TPR_7"/>
    <property type="match status" value="1"/>
</dbReference>
<comment type="caution">
    <text evidence="3">The sequence shown here is derived from an EMBL/GenBank/DDBJ whole genome shotgun (WGS) entry which is preliminary data.</text>
</comment>
<dbReference type="SUPFAM" id="SSF48452">
    <property type="entry name" value="TPR-like"/>
    <property type="match status" value="1"/>
</dbReference>
<evidence type="ECO:0000256" key="2">
    <source>
        <dbReference type="ARBA" id="ARBA00022803"/>
    </source>
</evidence>
<dbReference type="Pfam" id="PF13424">
    <property type="entry name" value="TPR_12"/>
    <property type="match status" value="1"/>
</dbReference>
<proteinExistence type="predicted"/>
<dbReference type="Proteomes" id="UP000663836">
    <property type="component" value="Unassembled WGS sequence"/>
</dbReference>